<feature type="active site" description="Charge relay system" evidence="5">
    <location>
        <position position="185"/>
    </location>
</feature>
<evidence type="ECO:0000256" key="4">
    <source>
        <dbReference type="ARBA" id="ARBA00022825"/>
    </source>
</evidence>
<feature type="domain" description="Peptidase S8/S53" evidence="6">
    <location>
        <begin position="177"/>
        <end position="504"/>
    </location>
</feature>
<gene>
    <name evidence="7" type="ORF">E6H01_06845</name>
</gene>
<evidence type="ECO:0000256" key="5">
    <source>
        <dbReference type="PROSITE-ProRule" id="PRU01240"/>
    </source>
</evidence>
<dbReference type="SUPFAM" id="SSF52743">
    <property type="entry name" value="Subtilisin-like"/>
    <property type="match status" value="1"/>
</dbReference>
<dbReference type="Gene3D" id="3.40.50.200">
    <property type="entry name" value="Peptidase S8/S53 domain"/>
    <property type="match status" value="1"/>
</dbReference>
<keyword evidence="2 5" id="KW-0645">Protease</keyword>
<evidence type="ECO:0000313" key="7">
    <source>
        <dbReference type="EMBL" id="TMJ02395.1"/>
    </source>
</evidence>
<comment type="similarity">
    <text evidence="1 5">Belongs to the peptidase S8 family.</text>
</comment>
<dbReference type="PRINTS" id="PR00723">
    <property type="entry name" value="SUBTILISIN"/>
</dbReference>
<feature type="active site" description="Charge relay system" evidence="5">
    <location>
        <position position="455"/>
    </location>
</feature>
<evidence type="ECO:0000256" key="3">
    <source>
        <dbReference type="ARBA" id="ARBA00022801"/>
    </source>
</evidence>
<dbReference type="InterPro" id="IPR050131">
    <property type="entry name" value="Peptidase_S8_subtilisin-like"/>
</dbReference>
<dbReference type="InterPro" id="IPR015500">
    <property type="entry name" value="Peptidase_S8_subtilisin-rel"/>
</dbReference>
<sequence>MLMRVSIRLTTILLLIAMGLMGSSLSTTSHVSAQAVPVQYVLVGKGGSLPLNLDALVASVGGQIVEQLPEIGVAIVESSEPNFAAAAAAISGLDGIEEDRVVPLALPDQGDSTVVESLDTETATWEGGALEALNSKPCTNPPTGDCNPALAKFFAAQWGMTTIEAPMAWKAGIRGDRRVKVAVIDTGIDYGHQEFLRLVNGKVVSIVDPVLSKSFFKEPLPPGAQPYLDVTGHGTHVAAIIAAEGVSVAGVAPGVTLLAIKVAGRSGFATYGAIIAAIKYAADVGADVINMSFGDVLAKGGRENAQLMAALNRAVNYAHSKGALLVASAGNSGTNWDNNKDLCPMNPPLDPPLTINRCMKMPAQFPHVVAVSATGPQFQLSFDTMGVVPNAAGLEQLYTDYGMTLVTFAAPGGSVTRYVDTNKMPLDRVLSACARFTPGVNCSSGKANIFMVGTSMAAAHVSGVAALIDSTAGGALTGDQIMKILKQSADHIGRPGKDAWYGFGRINAYRAVTGN</sequence>
<evidence type="ECO:0000256" key="2">
    <source>
        <dbReference type="ARBA" id="ARBA00022670"/>
    </source>
</evidence>
<proteinExistence type="inferred from homology"/>
<protein>
    <recommendedName>
        <fullName evidence="6">Peptidase S8/S53 domain-containing protein</fullName>
    </recommendedName>
</protein>
<evidence type="ECO:0000313" key="8">
    <source>
        <dbReference type="Proteomes" id="UP000319353"/>
    </source>
</evidence>
<keyword evidence="4 5" id="KW-0720">Serine protease</keyword>
<feature type="active site" description="Charge relay system" evidence="5">
    <location>
        <position position="233"/>
    </location>
</feature>
<dbReference type="PROSITE" id="PS51892">
    <property type="entry name" value="SUBTILASE"/>
    <property type="match status" value="1"/>
</dbReference>
<dbReference type="PROSITE" id="PS00136">
    <property type="entry name" value="SUBTILASE_ASP"/>
    <property type="match status" value="1"/>
</dbReference>
<dbReference type="GO" id="GO:0006508">
    <property type="term" value="P:proteolysis"/>
    <property type="evidence" value="ECO:0007669"/>
    <property type="project" value="UniProtKB-KW"/>
</dbReference>
<dbReference type="PANTHER" id="PTHR43806:SF11">
    <property type="entry name" value="CEREVISIN-RELATED"/>
    <property type="match status" value="1"/>
</dbReference>
<dbReference type="GO" id="GO:0004252">
    <property type="term" value="F:serine-type endopeptidase activity"/>
    <property type="evidence" value="ECO:0007669"/>
    <property type="project" value="UniProtKB-UniRule"/>
</dbReference>
<name>A0A537L325_9BACT</name>
<dbReference type="Proteomes" id="UP000319353">
    <property type="component" value="Unassembled WGS sequence"/>
</dbReference>
<reference evidence="7 8" key="1">
    <citation type="journal article" date="2019" name="Nat. Microbiol.">
        <title>Mediterranean grassland soil C-N compound turnover is dependent on rainfall and depth, and is mediated by genomically divergent microorganisms.</title>
        <authorList>
            <person name="Diamond S."/>
            <person name="Andeer P.F."/>
            <person name="Li Z."/>
            <person name="Crits-Christoph A."/>
            <person name="Burstein D."/>
            <person name="Anantharaman K."/>
            <person name="Lane K.R."/>
            <person name="Thomas B.C."/>
            <person name="Pan C."/>
            <person name="Northen T.R."/>
            <person name="Banfield J.F."/>
        </authorList>
    </citation>
    <scope>NUCLEOTIDE SEQUENCE [LARGE SCALE GENOMIC DNA]</scope>
    <source>
        <strain evidence="7">NP_4</strain>
    </source>
</reference>
<keyword evidence="3 5" id="KW-0378">Hydrolase</keyword>
<comment type="caution">
    <text evidence="7">The sequence shown here is derived from an EMBL/GenBank/DDBJ whole genome shotgun (WGS) entry which is preliminary data.</text>
</comment>
<accession>A0A537L325</accession>
<evidence type="ECO:0000259" key="6">
    <source>
        <dbReference type="Pfam" id="PF00082"/>
    </source>
</evidence>
<dbReference type="PANTHER" id="PTHR43806">
    <property type="entry name" value="PEPTIDASE S8"/>
    <property type="match status" value="1"/>
</dbReference>
<dbReference type="Pfam" id="PF00082">
    <property type="entry name" value="Peptidase_S8"/>
    <property type="match status" value="1"/>
</dbReference>
<dbReference type="InterPro" id="IPR023827">
    <property type="entry name" value="Peptidase_S8_Asp-AS"/>
</dbReference>
<dbReference type="EMBL" id="VBAL01000082">
    <property type="protein sequence ID" value="TMJ02395.1"/>
    <property type="molecule type" value="Genomic_DNA"/>
</dbReference>
<dbReference type="AlphaFoldDB" id="A0A537L325"/>
<evidence type="ECO:0000256" key="1">
    <source>
        <dbReference type="ARBA" id="ARBA00011073"/>
    </source>
</evidence>
<organism evidence="7 8">
    <name type="scientific">Candidatus Segetimicrobium genomatis</name>
    <dbReference type="NCBI Taxonomy" id="2569760"/>
    <lineage>
        <taxon>Bacteria</taxon>
        <taxon>Bacillati</taxon>
        <taxon>Candidatus Sysuimicrobiota</taxon>
        <taxon>Candidatus Sysuimicrobiia</taxon>
        <taxon>Candidatus Sysuimicrobiales</taxon>
        <taxon>Candidatus Segetimicrobiaceae</taxon>
        <taxon>Candidatus Segetimicrobium</taxon>
    </lineage>
</organism>
<dbReference type="InterPro" id="IPR036852">
    <property type="entry name" value="Peptidase_S8/S53_dom_sf"/>
</dbReference>
<dbReference type="InterPro" id="IPR000209">
    <property type="entry name" value="Peptidase_S8/S53_dom"/>
</dbReference>